<dbReference type="Gene3D" id="3.40.630.30">
    <property type="match status" value="1"/>
</dbReference>
<evidence type="ECO:0000256" key="3">
    <source>
        <dbReference type="ARBA" id="ARBA00022679"/>
    </source>
</evidence>
<keyword evidence="8 9" id="KW-0012">Acyltransferase</keyword>
<comment type="similarity">
    <text evidence="9">Belongs to the TmcA family.</text>
</comment>
<keyword evidence="3 9" id="KW-0808">Transferase</keyword>
<evidence type="ECO:0000256" key="4">
    <source>
        <dbReference type="ARBA" id="ARBA00022694"/>
    </source>
</evidence>
<evidence type="ECO:0000256" key="1">
    <source>
        <dbReference type="ARBA" id="ARBA00022490"/>
    </source>
</evidence>
<dbReference type="RefSeq" id="WP_208227900.1">
    <property type="nucleotide sequence ID" value="NZ_CP050854.1"/>
</dbReference>
<evidence type="ECO:0000256" key="5">
    <source>
        <dbReference type="ARBA" id="ARBA00022741"/>
    </source>
</evidence>
<dbReference type="InterPro" id="IPR007807">
    <property type="entry name" value="TcmA/NAT10_helicase"/>
</dbReference>
<dbReference type="InterPro" id="IPR032672">
    <property type="entry name" value="TmcA/NAT10/Kre33"/>
</dbReference>
<comment type="caution">
    <text evidence="9">Lacks conserved residue(s) required for the propagation of feature annotation.</text>
</comment>
<evidence type="ECO:0000256" key="7">
    <source>
        <dbReference type="ARBA" id="ARBA00022884"/>
    </source>
</evidence>
<dbReference type="PANTHER" id="PTHR10925">
    <property type="entry name" value="N-ACETYLTRANSFERASE 10"/>
    <property type="match status" value="1"/>
</dbReference>
<proteinExistence type="inferred from homology"/>
<dbReference type="InterPro" id="IPR000182">
    <property type="entry name" value="GNAT_dom"/>
</dbReference>
<keyword evidence="12" id="KW-1185">Reference proteome</keyword>
<evidence type="ECO:0000256" key="2">
    <source>
        <dbReference type="ARBA" id="ARBA00022555"/>
    </source>
</evidence>
<keyword evidence="1 9" id="KW-0963">Cytoplasm</keyword>
<dbReference type="Proteomes" id="UP000671960">
    <property type="component" value="Chromosome"/>
</dbReference>
<dbReference type="InterPro" id="IPR016181">
    <property type="entry name" value="Acyl_CoA_acyltransferase"/>
</dbReference>
<evidence type="ECO:0000313" key="11">
    <source>
        <dbReference type="EMBL" id="QTF09395.1"/>
    </source>
</evidence>
<organism evidence="11 12">
    <name type="scientific">Brenneria izadpanahii</name>
    <dbReference type="NCBI Taxonomy" id="2722756"/>
    <lineage>
        <taxon>Bacteria</taxon>
        <taxon>Pseudomonadati</taxon>
        <taxon>Pseudomonadota</taxon>
        <taxon>Gammaproteobacteria</taxon>
        <taxon>Enterobacterales</taxon>
        <taxon>Pectobacteriaceae</taxon>
        <taxon>Brenneria</taxon>
    </lineage>
</organism>
<dbReference type="Gene3D" id="3.40.50.300">
    <property type="entry name" value="P-loop containing nucleotide triphosphate hydrolases"/>
    <property type="match status" value="1"/>
</dbReference>
<dbReference type="Pfam" id="PF13718">
    <property type="entry name" value="GNAT_acetyltr_2"/>
    <property type="match status" value="1"/>
</dbReference>
<keyword evidence="6 9" id="KW-0067">ATP-binding</keyword>
<dbReference type="InterPro" id="IPR027417">
    <property type="entry name" value="P-loop_NTPase"/>
</dbReference>
<accession>A0ABX7UZ12</accession>
<evidence type="ECO:0000313" key="12">
    <source>
        <dbReference type="Proteomes" id="UP000671960"/>
    </source>
</evidence>
<dbReference type="Gene3D" id="1.20.120.890">
    <property type="entry name" value="tRNA(Met) cytidine acetyltransferase, tail domain"/>
    <property type="match status" value="1"/>
</dbReference>
<comment type="subcellular location">
    <subcellularLocation>
        <location evidence="9">Cytoplasm</location>
    </subcellularLocation>
</comment>
<reference evidence="11 12" key="1">
    <citation type="submission" date="2020-03" db="EMBL/GenBank/DDBJ databases">
        <authorList>
            <person name="Bakhshi Ganjeh M."/>
        </authorList>
    </citation>
    <scope>NUCLEOTIDE SEQUENCE [LARGE SCALE GENOMIC DNA]</scope>
    <source>
        <strain evidence="12">Iran 50</strain>
    </source>
</reference>
<dbReference type="InterPro" id="IPR024914">
    <property type="entry name" value="tRNA_acetyltr_TmcA"/>
</dbReference>
<dbReference type="CDD" id="cd04301">
    <property type="entry name" value="NAT_SF"/>
    <property type="match status" value="1"/>
</dbReference>
<comment type="function">
    <text evidence="9">Catalyzes the formation of N(4)-acetylcytidine (ac(4)C) at the wobble position of tRNA(Met), by using acetyl-CoA as an acetyl donor and ATP (or GTP).</text>
</comment>
<evidence type="ECO:0000259" key="10">
    <source>
        <dbReference type="PROSITE" id="PS51186"/>
    </source>
</evidence>
<feature type="domain" description="N-acetyltransferase" evidence="10">
    <location>
        <begin position="407"/>
        <end position="546"/>
    </location>
</feature>
<feature type="binding site" evidence="9">
    <location>
        <position position="326"/>
    </location>
    <ligand>
        <name>ATP</name>
        <dbReference type="ChEBI" id="CHEBI:30616"/>
    </ligand>
</feature>
<gene>
    <name evidence="9" type="primary">tmcA</name>
    <name evidence="11" type="ORF">HC231_16900</name>
</gene>
<dbReference type="SUPFAM" id="SSF52540">
    <property type="entry name" value="P-loop containing nucleoside triphosphate hydrolases"/>
    <property type="match status" value="1"/>
</dbReference>
<dbReference type="Pfam" id="PF05127">
    <property type="entry name" value="NAT10_TcmA_helicase"/>
    <property type="match status" value="1"/>
</dbReference>
<name>A0ABX7UZ12_9GAMM</name>
<dbReference type="PROSITE" id="PS51186">
    <property type="entry name" value="GNAT"/>
    <property type="match status" value="1"/>
</dbReference>
<dbReference type="Gene3D" id="3.40.50.11040">
    <property type="match status" value="1"/>
</dbReference>
<keyword evidence="2 9" id="KW-0820">tRNA-binding</keyword>
<keyword evidence="4 9" id="KW-0819">tRNA processing</keyword>
<dbReference type="PANTHER" id="PTHR10925:SF5">
    <property type="entry name" value="RNA CYTIDINE ACETYLTRANSFERASE"/>
    <property type="match status" value="1"/>
</dbReference>
<evidence type="ECO:0000256" key="6">
    <source>
        <dbReference type="ARBA" id="ARBA00022840"/>
    </source>
</evidence>
<evidence type="ECO:0000256" key="9">
    <source>
        <dbReference type="HAMAP-Rule" id="MF_01886"/>
    </source>
</evidence>
<protein>
    <recommendedName>
        <fullName evidence="9">tRNA(Met) cytidine acetyltransferase TmcA</fullName>
        <ecNumber evidence="9">2.3.1.193</ecNumber>
    </recommendedName>
</protein>
<keyword evidence="7 9" id="KW-0694">RNA-binding</keyword>
<dbReference type="InterPro" id="IPR033442">
    <property type="entry name" value="TmcA_tRNA_bind"/>
</dbReference>
<comment type="catalytic activity">
    <reaction evidence="9">
        <text>cytidine(34) in elongator tRNA(Met) + acetyl-CoA + ATP + H2O = N(4)-acetylcytidine(34) in elongator tRNA(Met) + ADP + phosphate + CoA + H(+)</text>
        <dbReference type="Rhea" id="RHEA:43788"/>
        <dbReference type="Rhea" id="RHEA-COMP:10693"/>
        <dbReference type="Rhea" id="RHEA-COMP:10694"/>
        <dbReference type="ChEBI" id="CHEBI:15377"/>
        <dbReference type="ChEBI" id="CHEBI:15378"/>
        <dbReference type="ChEBI" id="CHEBI:30616"/>
        <dbReference type="ChEBI" id="CHEBI:43474"/>
        <dbReference type="ChEBI" id="CHEBI:57287"/>
        <dbReference type="ChEBI" id="CHEBI:57288"/>
        <dbReference type="ChEBI" id="CHEBI:74900"/>
        <dbReference type="ChEBI" id="CHEBI:82748"/>
        <dbReference type="ChEBI" id="CHEBI:456216"/>
        <dbReference type="EC" id="2.3.1.193"/>
    </reaction>
</comment>
<dbReference type="Pfam" id="PF17176">
    <property type="entry name" value="tRNA_bind_3"/>
    <property type="match status" value="1"/>
</dbReference>
<dbReference type="EC" id="2.3.1.193" evidence="9"/>
<feature type="binding site" evidence="9">
    <location>
        <position position="182"/>
    </location>
    <ligand>
        <name>ATP</name>
        <dbReference type="ChEBI" id="CHEBI:30616"/>
    </ligand>
</feature>
<dbReference type="InterPro" id="IPR038321">
    <property type="entry name" value="TmcA_C_sf"/>
</dbReference>
<sequence>MNRLFSDFINSQRQQQRSGVRRLLVISGESGWCEDQGLALRRQLDGDWLWIGPRQPEDMTSLPAGKVRTLLGREFTHAIFDARQGLDVEAWAMLAGTLRAGSWLILLVPEWTSWPNRADEDSLRWSEQPQPIPTPHFVRHLQRHLLADDEVTIWRQGEALSVRPLHPRPNWQPAGGEPTTQQQLILQGLLAAQPGVYVITAPRGRGKSALAGMLTQRCTGTCWATAPSRSATDVLRYYAGEDTRFWAPDALLEHCRLNPPPAVDWLLVDEAAAIPSSVLTALLPYFPRILMTTTVQGYEGTGRGFLLKFCAALPQWRAFTLNEPLRWAEDDPLERLLDDALLFAESCEAGDERSLAPSRAVPAFCEENADDWLPSLRRLQRCYALLCSAHYRTSPLDLRRLLDAPGMRVCSASVSGSLSGVLWMVDEGGLSVELAHEVWAGRRRPRGNLVAQSLAAHAGQWTAPMLRSRRISRIAVAAAHRRQGIGRALVEFQRRTAQTQGMDYLSVSFGYQPDLWAFWRSCGFQLVRVGSRLEASSGCYSAMALLPLSGAGQSLTARSVRQLDRDWFWLRRLIPLDLPLPLDDSTDLDREDWRTLAGFAFACRPMESSFAALSRLTLGSSLALPALRMLVDAPADSERGVKIFGLPGKKALLQRWREETAEALHQQDAKNSADWRAWVAGAQSDRADPL</sequence>
<evidence type="ECO:0000256" key="8">
    <source>
        <dbReference type="ARBA" id="ARBA00023315"/>
    </source>
</evidence>
<dbReference type="InterPro" id="IPR013562">
    <property type="entry name" value="TmcA/NAT10_N"/>
</dbReference>
<dbReference type="EMBL" id="CP050854">
    <property type="protein sequence ID" value="QTF09395.1"/>
    <property type="molecule type" value="Genomic_DNA"/>
</dbReference>
<dbReference type="SUPFAM" id="SSF55729">
    <property type="entry name" value="Acyl-CoA N-acyltransferases (Nat)"/>
    <property type="match status" value="1"/>
</dbReference>
<dbReference type="HAMAP" id="MF_01886">
    <property type="entry name" value="tRNA_acetyltr_TmcA"/>
    <property type="match status" value="1"/>
</dbReference>
<keyword evidence="5 9" id="KW-0547">Nucleotide-binding</keyword>
<feature type="binding site" evidence="9">
    <location>
        <begin position="474"/>
        <end position="476"/>
    </location>
    <ligand>
        <name>acetyl-CoA</name>
        <dbReference type="ChEBI" id="CHEBI:57288"/>
    </ligand>
</feature>
<dbReference type="Pfam" id="PF08351">
    <property type="entry name" value="TmcA_N"/>
    <property type="match status" value="1"/>
</dbReference>